<dbReference type="InterPro" id="IPR003280">
    <property type="entry name" value="2pore_dom_K_chnl"/>
</dbReference>
<feature type="transmembrane region" description="Helical" evidence="10">
    <location>
        <begin position="173"/>
        <end position="195"/>
    </location>
</feature>
<keyword evidence="3 8" id="KW-0812">Transmembrane</keyword>
<evidence type="ECO:0000256" key="3">
    <source>
        <dbReference type="ARBA" id="ARBA00022692"/>
    </source>
</evidence>
<dbReference type="GO" id="GO:0015271">
    <property type="term" value="F:outward rectifier potassium channel activity"/>
    <property type="evidence" value="ECO:0007669"/>
    <property type="project" value="TreeGrafter"/>
</dbReference>
<keyword evidence="2 8" id="KW-0813">Transport</keyword>
<dbReference type="PANTHER" id="PTHR11003:SF87">
    <property type="entry name" value="POTASSIUM CHANNEL DOMAIN-CONTAINING PROTEIN"/>
    <property type="match status" value="1"/>
</dbReference>
<dbReference type="EMBL" id="JAXCGZ010017155">
    <property type="protein sequence ID" value="KAK7068678.1"/>
    <property type="molecule type" value="Genomic_DNA"/>
</dbReference>
<feature type="transmembrane region" description="Helical" evidence="10">
    <location>
        <begin position="300"/>
        <end position="320"/>
    </location>
</feature>
<gene>
    <name evidence="12" type="ORF">SK128_027029</name>
</gene>
<keyword evidence="7 8" id="KW-0407">Ion channel</keyword>
<dbReference type="GO" id="GO:0005886">
    <property type="term" value="C:plasma membrane"/>
    <property type="evidence" value="ECO:0007669"/>
    <property type="project" value="TreeGrafter"/>
</dbReference>
<evidence type="ECO:0000256" key="7">
    <source>
        <dbReference type="ARBA" id="ARBA00023303"/>
    </source>
</evidence>
<evidence type="ECO:0000313" key="12">
    <source>
        <dbReference type="EMBL" id="KAK7068678.1"/>
    </source>
</evidence>
<evidence type="ECO:0000313" key="13">
    <source>
        <dbReference type="Proteomes" id="UP001381693"/>
    </source>
</evidence>
<evidence type="ECO:0000256" key="4">
    <source>
        <dbReference type="ARBA" id="ARBA00022989"/>
    </source>
</evidence>
<feature type="transmembrane region" description="Helical" evidence="10">
    <location>
        <begin position="41"/>
        <end position="69"/>
    </location>
</feature>
<evidence type="ECO:0000256" key="1">
    <source>
        <dbReference type="ARBA" id="ARBA00004141"/>
    </source>
</evidence>
<comment type="caution">
    <text evidence="12">The sequence shown here is derived from an EMBL/GenBank/DDBJ whole genome shotgun (WGS) entry which is preliminary data.</text>
</comment>
<evidence type="ECO:0000256" key="2">
    <source>
        <dbReference type="ARBA" id="ARBA00022448"/>
    </source>
</evidence>
<comment type="similarity">
    <text evidence="8">Belongs to the two pore domain potassium channel (TC 1.A.1.8) family.</text>
</comment>
<dbReference type="GO" id="GO:0030322">
    <property type="term" value="P:stabilization of membrane potential"/>
    <property type="evidence" value="ECO:0007669"/>
    <property type="project" value="TreeGrafter"/>
</dbReference>
<reference evidence="12 13" key="1">
    <citation type="submission" date="2023-11" db="EMBL/GenBank/DDBJ databases">
        <title>Halocaridina rubra genome assembly.</title>
        <authorList>
            <person name="Smith C."/>
        </authorList>
    </citation>
    <scope>NUCLEOTIDE SEQUENCE [LARGE SCALE GENOMIC DNA]</scope>
    <source>
        <strain evidence="12">EP-1</strain>
        <tissue evidence="12">Whole</tissue>
    </source>
</reference>
<feature type="domain" description="Potassium channel" evidence="11">
    <location>
        <begin position="241"/>
        <end position="321"/>
    </location>
</feature>
<dbReference type="Pfam" id="PF07885">
    <property type="entry name" value="Ion_trans_2"/>
    <property type="match status" value="2"/>
</dbReference>
<comment type="subcellular location">
    <subcellularLocation>
        <location evidence="1">Membrane</location>
        <topology evidence="1">Multi-pass membrane protein</topology>
    </subcellularLocation>
</comment>
<proteinExistence type="inferred from homology"/>
<feature type="compositionally biased region" description="Low complexity" evidence="9">
    <location>
        <begin position="16"/>
        <end position="29"/>
    </location>
</feature>
<evidence type="ECO:0000256" key="8">
    <source>
        <dbReference type="RuleBase" id="RU003857"/>
    </source>
</evidence>
<evidence type="ECO:0000256" key="9">
    <source>
        <dbReference type="SAM" id="MobiDB-lite"/>
    </source>
</evidence>
<keyword evidence="13" id="KW-1185">Reference proteome</keyword>
<feature type="transmembrane region" description="Helical" evidence="10">
    <location>
        <begin position="140"/>
        <end position="161"/>
    </location>
</feature>
<dbReference type="GO" id="GO:0022841">
    <property type="term" value="F:potassium ion leak channel activity"/>
    <property type="evidence" value="ECO:0007669"/>
    <property type="project" value="TreeGrafter"/>
</dbReference>
<organism evidence="12 13">
    <name type="scientific">Halocaridina rubra</name>
    <name type="common">Hawaiian red shrimp</name>
    <dbReference type="NCBI Taxonomy" id="373956"/>
    <lineage>
        <taxon>Eukaryota</taxon>
        <taxon>Metazoa</taxon>
        <taxon>Ecdysozoa</taxon>
        <taxon>Arthropoda</taxon>
        <taxon>Crustacea</taxon>
        <taxon>Multicrustacea</taxon>
        <taxon>Malacostraca</taxon>
        <taxon>Eumalacostraca</taxon>
        <taxon>Eucarida</taxon>
        <taxon>Decapoda</taxon>
        <taxon>Pleocyemata</taxon>
        <taxon>Caridea</taxon>
        <taxon>Atyoidea</taxon>
        <taxon>Atyidae</taxon>
        <taxon>Halocaridina</taxon>
    </lineage>
</organism>
<dbReference type="InterPro" id="IPR013099">
    <property type="entry name" value="K_chnl_dom"/>
</dbReference>
<evidence type="ECO:0000256" key="5">
    <source>
        <dbReference type="ARBA" id="ARBA00023065"/>
    </source>
</evidence>
<feature type="transmembrane region" description="Helical" evidence="10">
    <location>
        <begin position="266"/>
        <end position="288"/>
    </location>
</feature>
<keyword evidence="4 10" id="KW-1133">Transmembrane helix</keyword>
<feature type="region of interest" description="Disordered" evidence="9">
    <location>
        <begin position="1"/>
        <end position="31"/>
    </location>
</feature>
<dbReference type="Proteomes" id="UP001381693">
    <property type="component" value="Unassembled WGS sequence"/>
</dbReference>
<evidence type="ECO:0000256" key="6">
    <source>
        <dbReference type="ARBA" id="ARBA00023136"/>
    </source>
</evidence>
<sequence length="376" mass="43274">MAERGRASQRSHGMASQRSYGTSSSSSQDSRTRCKNCCRKFISFMCTQVGVGGLVVSYAIMGAFAFIAIEGKPEKWMTNQTSIIHNDTIKTLWNYTEHLNVLHKDRWYEDVNETLFQFQNSIVSVVKTHGYDGRTHEEVWNFPASLMFCLSVFTMIGYGHMTPRTDWGKIATILYAVLGIPLYIVYFMGMGRVFAKSFKFLYRTMYKCIKTKNKNIEETELNEGQWEEPAIIVPSTACIWVMIFYMTTGTIMFAEWESWSYLNSCYFSFTSLAKIGIGDFVPGFGGVYGTATEDSQTKLIINFMYLLIGMGLIAMCYTLMKEEIMLKLRTLKYEFKEKLFFCGVKLGLYVDDQSYPEPRPQLHGRTKSVRKSVRRR</sequence>
<keyword evidence="5 8" id="KW-0406">Ion transport</keyword>
<feature type="domain" description="Potassium channel" evidence="11">
    <location>
        <begin position="136"/>
        <end position="194"/>
    </location>
</feature>
<dbReference type="SUPFAM" id="SSF81324">
    <property type="entry name" value="Voltage-gated potassium channels"/>
    <property type="match status" value="2"/>
</dbReference>
<protein>
    <recommendedName>
        <fullName evidence="11">Potassium channel domain-containing protein</fullName>
    </recommendedName>
</protein>
<feature type="transmembrane region" description="Helical" evidence="10">
    <location>
        <begin position="231"/>
        <end position="254"/>
    </location>
</feature>
<dbReference type="AlphaFoldDB" id="A0AAN8ZYL6"/>
<keyword evidence="6 10" id="KW-0472">Membrane</keyword>
<name>A0AAN8ZYL6_HALRR</name>
<evidence type="ECO:0000256" key="10">
    <source>
        <dbReference type="SAM" id="Phobius"/>
    </source>
</evidence>
<dbReference type="Gene3D" id="1.10.287.70">
    <property type="match status" value="1"/>
</dbReference>
<dbReference type="PRINTS" id="PR01333">
    <property type="entry name" value="2POREKCHANEL"/>
</dbReference>
<accession>A0AAN8ZYL6</accession>
<evidence type="ECO:0000259" key="11">
    <source>
        <dbReference type="Pfam" id="PF07885"/>
    </source>
</evidence>
<dbReference type="PANTHER" id="PTHR11003">
    <property type="entry name" value="POTASSIUM CHANNEL, SUBFAMILY K"/>
    <property type="match status" value="1"/>
</dbReference>